<evidence type="ECO:0000256" key="1">
    <source>
        <dbReference type="SAM" id="MobiDB-lite"/>
    </source>
</evidence>
<evidence type="ECO:0000313" key="4">
    <source>
        <dbReference type="Proteomes" id="UP001642464"/>
    </source>
</evidence>
<feature type="region of interest" description="Disordered" evidence="1">
    <location>
        <begin position="735"/>
        <end position="764"/>
    </location>
</feature>
<feature type="domain" description="C962R-like N-terminal AEP" evidence="2">
    <location>
        <begin position="678"/>
        <end position="825"/>
    </location>
</feature>
<comment type="caution">
    <text evidence="3">The sequence shown here is derived from an EMBL/GenBank/DDBJ whole genome shotgun (WGS) entry which is preliminary data.</text>
</comment>
<evidence type="ECO:0000259" key="2">
    <source>
        <dbReference type="Pfam" id="PF23162"/>
    </source>
</evidence>
<dbReference type="Proteomes" id="UP001642464">
    <property type="component" value="Unassembled WGS sequence"/>
</dbReference>
<protein>
    <recommendedName>
        <fullName evidence="2">C962R-like N-terminal AEP domain-containing protein</fullName>
    </recommendedName>
</protein>
<gene>
    <name evidence="3" type="ORF">SCF082_LOCUS11938</name>
</gene>
<sequence length="1154" mass="133513">MDDPEVRLRKNWYGFNYDSIKPHLLTAHYCPSDDDGLVVLSGCVTTTQPMQNKDQFTTRLTNVPLWYAPRCTWQFVAPIAVSRFEGIRQCSASVWVNDTDRHLYMRFHKNATPMVVHFSGLAFSTRREESAELSLAPNKLRISKNTAELPAVDAWKELRMLRGTFAVEKLGTVEKVAILLEGHRPKREVRCLAPLLINPDLQDKTSQEEDYVGMESIGITVQTDGSVLVQGGYVHSVDKKGHMRRLEQKKRGRVCLDGVRFLTCAGSPLNVSPLLETKQNTNNFTANSTLRDKFAANTRSASYKKMGEVVVLEGALEWEKPLRNTKLALARLPDDCQPGKRLSFFTRGRSEERCRVDVDQWGRIFCPESPGVCGVELSGIIFVASSTPESQAPRDHQWDNLDLQYAQALEDAAIHENKQVEEFISRCNKHEWERLKSRINTGHNMKLPLGHLEPRSGSRIDTFNFGWYNYARIAWEKIKEDLRKEFGITTPQHLFQLPKAKLQELLKLLECKKAWEENKEHLRKEFGITTPQQLFQQLPKAKLQELLECKPKLDDRDVKRLLELQEEYHKSWVLKRQPGMTYKYLEEIAQEIAEAMIDRWDLIAQVKGVLDNDFKLPAALEQFWPRIRRKDQPGMKNLKKENGDIEKYEQIRQFFYYHETNGNSMTHCSLRGSTDTFTDTGKWFFPDSVGIQEELFRNIAWLFDKEIYHYISERQTPRFPFIEDFDIQADVDYTQAPPGKDRPDPPDHLIMEKPRRDGNGCVDGDPGELMKKRAACIHKLYSQFEELTCLVYSASGYNKGKEKLKTSFHLVWPQLVVDSDSAPWIREITLMIFNQESKIKGSYLQRLREHLLGLEKGGKEDKSNEWEMVFDKTTINATNGLRLPYNDKASLKPLPEEKARIERGEVSKSAAKKHRVLEGRPSKAIGKIRFTFGRDERANTDTVEAKWVADEKSCEKWEWIRDGSCRIDANDADKSALTPMHPTQDAIDLFRRWKKERKPGVRYFWDGEDSEFATHSPFPNIKLCERSVLEFKELWDTNLEGELEALYDSQPELVQRLEGTWLVVSETCGIWRTKAEVQIKDKDPSKLWGQNTRKLQRPYELIYTKRSAEEKGKVIIDGPQELMQILLGVADMCECDIDDRNIMPLYDVRGMCKY</sequence>
<keyword evidence="4" id="KW-1185">Reference proteome</keyword>
<dbReference type="InterPro" id="IPR056443">
    <property type="entry name" value="AEP_C962R"/>
</dbReference>
<dbReference type="EMBL" id="CAXAMM010007169">
    <property type="protein sequence ID" value="CAK9013464.1"/>
    <property type="molecule type" value="Genomic_DNA"/>
</dbReference>
<dbReference type="Pfam" id="PF23162">
    <property type="entry name" value="AEP_C962R"/>
    <property type="match status" value="1"/>
</dbReference>
<feature type="compositionally biased region" description="Basic and acidic residues" evidence="1">
    <location>
        <begin position="739"/>
        <end position="758"/>
    </location>
</feature>
<proteinExistence type="predicted"/>
<name>A0ABP0JH39_9DINO</name>
<organism evidence="3 4">
    <name type="scientific">Durusdinium trenchii</name>
    <dbReference type="NCBI Taxonomy" id="1381693"/>
    <lineage>
        <taxon>Eukaryota</taxon>
        <taxon>Sar</taxon>
        <taxon>Alveolata</taxon>
        <taxon>Dinophyceae</taxon>
        <taxon>Suessiales</taxon>
        <taxon>Symbiodiniaceae</taxon>
        <taxon>Durusdinium</taxon>
    </lineage>
</organism>
<evidence type="ECO:0000313" key="3">
    <source>
        <dbReference type="EMBL" id="CAK9013464.1"/>
    </source>
</evidence>
<reference evidence="3 4" key="1">
    <citation type="submission" date="2024-02" db="EMBL/GenBank/DDBJ databases">
        <authorList>
            <person name="Chen Y."/>
            <person name="Shah S."/>
            <person name="Dougan E. K."/>
            <person name="Thang M."/>
            <person name="Chan C."/>
        </authorList>
    </citation>
    <scope>NUCLEOTIDE SEQUENCE [LARGE SCALE GENOMIC DNA]</scope>
</reference>
<accession>A0ABP0JH39</accession>